<dbReference type="InterPro" id="IPR035647">
    <property type="entry name" value="EFG_III/V"/>
</dbReference>
<keyword evidence="4" id="KW-0820">tRNA-binding</keyword>
<dbReference type="InterPro" id="IPR047042">
    <property type="entry name" value="BipA_II"/>
</dbReference>
<dbReference type="Gene3D" id="2.40.30.10">
    <property type="entry name" value="Translation factors"/>
    <property type="match status" value="1"/>
</dbReference>
<evidence type="ECO:0000256" key="4">
    <source>
        <dbReference type="HAMAP-Rule" id="MF_00849"/>
    </source>
</evidence>
<dbReference type="SUPFAM" id="SSF52540">
    <property type="entry name" value="P-loop containing nucleoside triphosphate hydrolases"/>
    <property type="match status" value="1"/>
</dbReference>
<evidence type="ECO:0000259" key="5">
    <source>
        <dbReference type="PROSITE" id="PS51722"/>
    </source>
</evidence>
<keyword evidence="1 4" id="KW-0547">Nucleotide-binding</keyword>
<dbReference type="InterPro" id="IPR047043">
    <property type="entry name" value="BipA_III"/>
</dbReference>
<dbReference type="InterPro" id="IPR004161">
    <property type="entry name" value="EFTu-like_2"/>
</dbReference>
<dbReference type="Pfam" id="PF21018">
    <property type="entry name" value="BipA_C"/>
    <property type="match status" value="1"/>
</dbReference>
<dbReference type="CDD" id="cd16263">
    <property type="entry name" value="BipA_III"/>
    <property type="match status" value="1"/>
</dbReference>
<dbReference type="Gene3D" id="2.40.50.250">
    <property type="entry name" value="bipa protein"/>
    <property type="match status" value="1"/>
</dbReference>
<dbReference type="Gene3D" id="3.40.50.300">
    <property type="entry name" value="P-loop containing nucleotide triphosphate hydrolases"/>
    <property type="match status" value="1"/>
</dbReference>
<evidence type="ECO:0000256" key="3">
    <source>
        <dbReference type="ARBA" id="ARBA00048548"/>
    </source>
</evidence>
<dbReference type="GO" id="GO:1990904">
    <property type="term" value="C:ribonucleoprotein complex"/>
    <property type="evidence" value="ECO:0007669"/>
    <property type="project" value="TreeGrafter"/>
</dbReference>
<dbReference type="Pfam" id="PF00679">
    <property type="entry name" value="EFG_C"/>
    <property type="match status" value="1"/>
</dbReference>
<dbReference type="SMART" id="SM00838">
    <property type="entry name" value="EFG_C"/>
    <property type="match status" value="1"/>
</dbReference>
<dbReference type="HAMAP" id="MF_00849">
    <property type="entry name" value="BipA"/>
    <property type="match status" value="1"/>
</dbReference>
<dbReference type="FunFam" id="2.40.50.250:FF:000001">
    <property type="entry name" value="GTP-binding protein TypA"/>
    <property type="match status" value="1"/>
</dbReference>
<comment type="subunit">
    <text evidence="4">Monomer.</text>
</comment>
<comment type="catalytic activity">
    <reaction evidence="3 4">
        <text>GTP + H2O = GDP + phosphate + H(+)</text>
        <dbReference type="Rhea" id="RHEA:19669"/>
        <dbReference type="ChEBI" id="CHEBI:15377"/>
        <dbReference type="ChEBI" id="CHEBI:15378"/>
        <dbReference type="ChEBI" id="CHEBI:37565"/>
        <dbReference type="ChEBI" id="CHEBI:43474"/>
        <dbReference type="ChEBI" id="CHEBI:58189"/>
    </reaction>
</comment>
<feature type="binding site" evidence="4">
    <location>
        <begin position="130"/>
        <end position="133"/>
    </location>
    <ligand>
        <name>GTP</name>
        <dbReference type="ChEBI" id="CHEBI:37565"/>
    </ligand>
</feature>
<dbReference type="FunFam" id="3.30.70.870:FF:000003">
    <property type="entry name" value="GTP-binding protein TypA"/>
    <property type="match status" value="1"/>
</dbReference>
<dbReference type="InterPro" id="IPR009000">
    <property type="entry name" value="Transl_B-barrel_sf"/>
</dbReference>
<dbReference type="GO" id="GO:0005829">
    <property type="term" value="C:cytosol"/>
    <property type="evidence" value="ECO:0007669"/>
    <property type="project" value="TreeGrafter"/>
</dbReference>
<dbReference type="GO" id="GO:0043022">
    <property type="term" value="F:ribosome binding"/>
    <property type="evidence" value="ECO:0007669"/>
    <property type="project" value="UniProtKB-UniRule"/>
</dbReference>
<dbReference type="Gene3D" id="3.30.70.870">
    <property type="entry name" value="Elongation Factor G (Translational Gtpase), domain 3"/>
    <property type="match status" value="1"/>
</dbReference>
<accession>A0A1G6JGX0</accession>
<dbReference type="FunFam" id="2.40.30.10:FF:000016">
    <property type="entry name" value="GTP-binding protein TypA"/>
    <property type="match status" value="1"/>
</dbReference>
<dbReference type="GO" id="GO:0019843">
    <property type="term" value="F:rRNA binding"/>
    <property type="evidence" value="ECO:0007669"/>
    <property type="project" value="UniProtKB-KW"/>
</dbReference>
<dbReference type="CDD" id="cd01891">
    <property type="entry name" value="TypA_BipA"/>
    <property type="match status" value="1"/>
</dbReference>
<comment type="function">
    <text evidence="4">A 50S ribosomal subunit assembly protein with GTPase activity, required for 50S subunit assembly at low temperatures, may also play a role in translation. Binds GTP and analogs. Binds the 70S ribosome between the 30S and 50S subunits, in a similar position as ribosome-bound EF-G; it contacts a number of ribosomal proteins, both rRNAs and the A-site tRNA.</text>
</comment>
<evidence type="ECO:0000256" key="1">
    <source>
        <dbReference type="ARBA" id="ARBA00022741"/>
    </source>
</evidence>
<dbReference type="InterPro" id="IPR027417">
    <property type="entry name" value="P-loop_NTPase"/>
</dbReference>
<dbReference type="GO" id="GO:0010467">
    <property type="term" value="P:gene expression"/>
    <property type="evidence" value="ECO:0007669"/>
    <property type="project" value="UniProtKB-ARBA"/>
</dbReference>
<dbReference type="CDD" id="cd03710">
    <property type="entry name" value="BipA_TypA_C"/>
    <property type="match status" value="1"/>
</dbReference>
<evidence type="ECO:0000313" key="7">
    <source>
        <dbReference type="Proteomes" id="UP000242949"/>
    </source>
</evidence>
<dbReference type="GO" id="GO:0003924">
    <property type="term" value="F:GTPase activity"/>
    <property type="evidence" value="ECO:0007669"/>
    <property type="project" value="UniProtKB-UniRule"/>
</dbReference>
<dbReference type="NCBIfam" id="TIGR00231">
    <property type="entry name" value="small_GTP"/>
    <property type="match status" value="1"/>
</dbReference>
<dbReference type="GO" id="GO:0000027">
    <property type="term" value="P:ribosomal large subunit assembly"/>
    <property type="evidence" value="ECO:0007669"/>
    <property type="project" value="UniProtKB-UniRule"/>
</dbReference>
<dbReference type="RefSeq" id="WP_090795374.1">
    <property type="nucleotide sequence ID" value="NZ_FMYI01000005.1"/>
</dbReference>
<dbReference type="GO" id="GO:0009409">
    <property type="term" value="P:response to cold"/>
    <property type="evidence" value="ECO:0007669"/>
    <property type="project" value="UniProtKB-ARBA"/>
</dbReference>
<dbReference type="PRINTS" id="PR00315">
    <property type="entry name" value="ELONGATNFCT"/>
</dbReference>
<evidence type="ECO:0000256" key="2">
    <source>
        <dbReference type="ARBA" id="ARBA00023134"/>
    </source>
</evidence>
<proteinExistence type="inferred from homology"/>
<dbReference type="FunFam" id="3.30.70.240:FF:000002">
    <property type="entry name" value="GTP-binding protein TypA"/>
    <property type="match status" value="1"/>
</dbReference>
<dbReference type="InterPro" id="IPR047041">
    <property type="entry name" value="BipA_GTP-bd_dom"/>
</dbReference>
<dbReference type="Gene3D" id="3.30.70.240">
    <property type="match status" value="1"/>
</dbReference>
<dbReference type="PANTHER" id="PTHR42908">
    <property type="entry name" value="TRANSLATION ELONGATION FACTOR-RELATED"/>
    <property type="match status" value="1"/>
</dbReference>
<dbReference type="OrthoDB" id="9804431at2"/>
<protein>
    <recommendedName>
        <fullName evidence="4">Large ribosomal subunit assembly factor BipA</fullName>
        <ecNumber evidence="4">3.6.5.-</ecNumber>
    </recommendedName>
    <alternativeName>
        <fullName evidence="4">GTP-binding protein BipA</fullName>
    </alternativeName>
</protein>
<dbReference type="InterPro" id="IPR005225">
    <property type="entry name" value="Small_GTP-bd"/>
</dbReference>
<organism evidence="6 7">
    <name type="scientific">Pelagirhabdus alkalitolerans</name>
    <dbReference type="NCBI Taxonomy" id="1612202"/>
    <lineage>
        <taxon>Bacteria</taxon>
        <taxon>Bacillati</taxon>
        <taxon>Bacillota</taxon>
        <taxon>Bacilli</taxon>
        <taxon>Bacillales</taxon>
        <taxon>Bacillaceae</taxon>
        <taxon>Pelagirhabdus</taxon>
    </lineage>
</organism>
<feature type="binding site" evidence="4">
    <location>
        <begin position="17"/>
        <end position="22"/>
    </location>
    <ligand>
        <name>GTP</name>
        <dbReference type="ChEBI" id="CHEBI:37565"/>
    </ligand>
</feature>
<dbReference type="InterPro" id="IPR031157">
    <property type="entry name" value="G_TR_CS"/>
</dbReference>
<dbReference type="PROSITE" id="PS51722">
    <property type="entry name" value="G_TR_2"/>
    <property type="match status" value="1"/>
</dbReference>
<dbReference type="InterPro" id="IPR035651">
    <property type="entry name" value="BipA_V"/>
</dbReference>
<keyword evidence="4" id="KW-0699">rRNA-binding</keyword>
<keyword evidence="4" id="KW-0378">Hydrolase</keyword>
<feature type="domain" description="Tr-type G" evidence="5">
    <location>
        <begin position="5"/>
        <end position="200"/>
    </location>
</feature>
<dbReference type="EC" id="3.6.5.-" evidence="4"/>
<reference evidence="7" key="1">
    <citation type="submission" date="2016-09" db="EMBL/GenBank/DDBJ databases">
        <authorList>
            <person name="Varghese N."/>
            <person name="Submissions S."/>
        </authorList>
    </citation>
    <scope>NUCLEOTIDE SEQUENCE [LARGE SCALE GENOMIC DNA]</scope>
    <source>
        <strain evidence="7">S5</strain>
    </source>
</reference>
<dbReference type="Pfam" id="PF03144">
    <property type="entry name" value="GTP_EFTU_D2"/>
    <property type="match status" value="1"/>
</dbReference>
<dbReference type="SUPFAM" id="SSF54980">
    <property type="entry name" value="EF-G C-terminal domain-like"/>
    <property type="match status" value="2"/>
</dbReference>
<dbReference type="FunFam" id="3.40.50.300:FF:000055">
    <property type="entry name" value="GTP-binding protein TypA"/>
    <property type="match status" value="1"/>
</dbReference>
<keyword evidence="4" id="KW-0963">Cytoplasm</keyword>
<dbReference type="InterPro" id="IPR042116">
    <property type="entry name" value="TypA/BipA_C"/>
</dbReference>
<keyword evidence="4" id="KW-0690">Ribosome biogenesis</keyword>
<dbReference type="InterPro" id="IPR000795">
    <property type="entry name" value="T_Tr_GTP-bd_dom"/>
</dbReference>
<keyword evidence="7" id="KW-1185">Reference proteome</keyword>
<dbReference type="InterPro" id="IPR006298">
    <property type="entry name" value="BipA"/>
</dbReference>
<sequence length="606" mass="67998">MQLREDIRNIAIIAHVDHGKTTLVDQLLRYSGTFRDNEQVDERAMDSNDIEKERGITILAKNTAINYNDTRINILDTPGHADFGGEVERILEMVDGVLLVVDAYEGCMPQTRFVLKKALEQKLTPVVVLNKIDRPNSRPQEVVDEVLDLFIELGADDDQLEFPVVYASAINGTSGDEPEEQEESMESVFKIIMDKIPSPVDQSTEPLQFQITLLDYNDYLGRIGVGRVSRGSIKVGQQVALVKKDGKTKNFRVSKMFGFLGLKKVEINEAQAGDIIALAGLEDINVGETVCPVDHIDALPLLHIDEPTLQMTFVVNNSPFAGKEGNYITSRRIEERLMMQLETDVSLRVEQTASPDAWVVSGRGELHLSILVENMRREGYELQLSKPQVIIKEIDGVQCEPMERVQIDVPEDYTGAVMESLGERKGEMLDMVNQGNGQVRLEFKVPSRGLIGYSTEFMTQTRGYGIINHTFDSYAPLIEGTVGGRRQGVLVALEQGKASTYGIMNLEDRGTIFVEPGTEVYSGMIVGEHNRDNDLTVNITKEKHLTNVRSANKDQTSTIRKTRQMSLEEAIEYLDDDEYCEVTPESIRLRKKILNKNEREKAAKNK</sequence>
<dbReference type="InterPro" id="IPR048876">
    <property type="entry name" value="BipA_C"/>
</dbReference>
<dbReference type="Proteomes" id="UP000242949">
    <property type="component" value="Unassembled WGS sequence"/>
</dbReference>
<keyword evidence="2 4" id="KW-0342">GTP-binding</keyword>
<gene>
    <name evidence="4" type="primary">bipA</name>
    <name evidence="6" type="ORF">SAMN05421734_10542</name>
</gene>
<dbReference type="SUPFAM" id="SSF50447">
    <property type="entry name" value="Translation proteins"/>
    <property type="match status" value="1"/>
</dbReference>
<dbReference type="EMBL" id="FMYI01000005">
    <property type="protein sequence ID" value="SDC17994.1"/>
    <property type="molecule type" value="Genomic_DNA"/>
</dbReference>
<dbReference type="NCBIfam" id="TIGR01394">
    <property type="entry name" value="TypA_BipA"/>
    <property type="match status" value="1"/>
</dbReference>
<dbReference type="PROSITE" id="PS00301">
    <property type="entry name" value="G_TR_1"/>
    <property type="match status" value="1"/>
</dbReference>
<keyword evidence="4" id="KW-0694">RNA-binding</keyword>
<dbReference type="GO" id="GO:0000049">
    <property type="term" value="F:tRNA binding"/>
    <property type="evidence" value="ECO:0007669"/>
    <property type="project" value="UniProtKB-KW"/>
</dbReference>
<comment type="similarity">
    <text evidence="4">Belongs to the TRAFAC class translation factor GTPase superfamily. Classic translation factor GTPase family. BipA subfamily.</text>
</comment>
<evidence type="ECO:0000313" key="6">
    <source>
        <dbReference type="EMBL" id="SDC17994.1"/>
    </source>
</evidence>
<dbReference type="STRING" id="1612202.SAMN05421734_10542"/>
<name>A0A1G6JGX0_9BACI</name>
<dbReference type="Pfam" id="PF00009">
    <property type="entry name" value="GTP_EFTU"/>
    <property type="match status" value="1"/>
</dbReference>
<comment type="subcellular location">
    <subcellularLocation>
        <location evidence="4">Cytoplasm</location>
    </subcellularLocation>
    <text evidence="4">Binds to ribosomes.</text>
</comment>
<dbReference type="InterPro" id="IPR000640">
    <property type="entry name" value="EFG_V-like"/>
</dbReference>
<dbReference type="AlphaFoldDB" id="A0A1G6JGX0"/>
<dbReference type="GO" id="GO:0005525">
    <property type="term" value="F:GTP binding"/>
    <property type="evidence" value="ECO:0007669"/>
    <property type="project" value="UniProtKB-UniRule"/>
</dbReference>
<dbReference type="PANTHER" id="PTHR42908:SF8">
    <property type="entry name" value="TR-TYPE G DOMAIN-CONTAINING PROTEIN"/>
    <property type="match status" value="1"/>
</dbReference>
<dbReference type="CDD" id="cd03691">
    <property type="entry name" value="BipA_TypA_II"/>
    <property type="match status" value="1"/>
</dbReference>